<dbReference type="EMBL" id="OX359470">
    <property type="protein sequence ID" value="CAI3971273.1"/>
    <property type="molecule type" value="Genomic_DNA"/>
</dbReference>
<organism evidence="1">
    <name type="scientific">Ochrobactrum phage ORM_20</name>
    <dbReference type="NCBI Taxonomy" id="2985243"/>
    <lineage>
        <taxon>Viruses</taxon>
    </lineage>
</organism>
<sequence length="76" mass="8620">MISCLIIVNGQGMKSNIRTELAKLPKEGDRIFYGYPFDINEKGIPIANPDSKIYHVDEVIPVIFENGSDYIIYVDQ</sequence>
<reference evidence="1" key="1">
    <citation type="submission" date="2022-10" db="EMBL/GenBank/DDBJ databases">
        <authorList>
            <person name="Meaden S."/>
        </authorList>
    </citation>
    <scope>NUCLEOTIDE SEQUENCE</scope>
</reference>
<evidence type="ECO:0000313" key="1">
    <source>
        <dbReference type="EMBL" id="CAI3971273.1"/>
    </source>
</evidence>
<protein>
    <submittedName>
        <fullName evidence="1">Uncharacterized protein</fullName>
    </submittedName>
</protein>
<name>A0A9N6WVI0_9VIRU</name>
<accession>A0A9N6WVI0</accession>
<gene>
    <name evidence="1" type="ORF">ORM20_00224</name>
</gene>
<proteinExistence type="predicted"/>